<sequence length="260" mass="28442">MRPLVLGEFLLGLLRLAKPTVLGELLGVFILGGLPDEPPGDELIVFFEGEPLGGEPLVFFYGELLDELLVFFYGELLGGEQLGEPLGEPLAFFDGGLLVEPPGDEPLVFFDGGLPDEPPGDEPLDEFLLGLLRLANPRVLRLHIGELLLRDEEEGSGRTGRTALGAADRVEDEETILLDADHSHDAAALDAIVSLVAELVAVALDRIKVPHEIHPRPVRNDCPITLFDLPCYGIRRSDHVLHRLFLLKVLSREALAVWGF</sequence>
<organism evidence="1 2">
    <name type="scientific">Candidatus Lloydbacteria bacterium RIFCSPHIGHO2_02_FULL_51_22</name>
    <dbReference type="NCBI Taxonomy" id="1798663"/>
    <lineage>
        <taxon>Bacteria</taxon>
        <taxon>Candidatus Lloydiibacteriota</taxon>
    </lineage>
</organism>
<protein>
    <submittedName>
        <fullName evidence="1">Uncharacterized protein</fullName>
    </submittedName>
</protein>
<dbReference type="Proteomes" id="UP000178099">
    <property type="component" value="Unassembled WGS sequence"/>
</dbReference>
<comment type="caution">
    <text evidence="1">The sequence shown here is derived from an EMBL/GenBank/DDBJ whole genome shotgun (WGS) entry which is preliminary data.</text>
</comment>
<dbReference type="EMBL" id="MHLN01000005">
    <property type="protein sequence ID" value="OGZ12407.1"/>
    <property type="molecule type" value="Genomic_DNA"/>
</dbReference>
<dbReference type="AlphaFoldDB" id="A0A1G2DFH6"/>
<name>A0A1G2DFH6_9BACT</name>
<gene>
    <name evidence="1" type="ORF">A3D67_00665</name>
</gene>
<evidence type="ECO:0000313" key="2">
    <source>
        <dbReference type="Proteomes" id="UP000178099"/>
    </source>
</evidence>
<reference evidence="1 2" key="1">
    <citation type="journal article" date="2016" name="Nat. Commun.">
        <title>Thousands of microbial genomes shed light on interconnected biogeochemical processes in an aquifer system.</title>
        <authorList>
            <person name="Anantharaman K."/>
            <person name="Brown C.T."/>
            <person name="Hug L.A."/>
            <person name="Sharon I."/>
            <person name="Castelle C.J."/>
            <person name="Probst A.J."/>
            <person name="Thomas B.C."/>
            <person name="Singh A."/>
            <person name="Wilkins M.J."/>
            <person name="Karaoz U."/>
            <person name="Brodie E.L."/>
            <person name="Williams K.H."/>
            <person name="Hubbard S.S."/>
            <person name="Banfield J.F."/>
        </authorList>
    </citation>
    <scope>NUCLEOTIDE SEQUENCE [LARGE SCALE GENOMIC DNA]</scope>
</reference>
<accession>A0A1G2DFH6</accession>
<evidence type="ECO:0000313" key="1">
    <source>
        <dbReference type="EMBL" id="OGZ12407.1"/>
    </source>
</evidence>
<proteinExistence type="predicted"/>